<feature type="region of interest" description="Disordered" evidence="3">
    <location>
        <begin position="91"/>
        <end position="121"/>
    </location>
</feature>
<dbReference type="GO" id="GO:0005634">
    <property type="term" value="C:nucleus"/>
    <property type="evidence" value="ECO:0007669"/>
    <property type="project" value="TreeGrafter"/>
</dbReference>
<reference evidence="5" key="1">
    <citation type="submission" date="2022-01" db="EMBL/GenBank/DDBJ databases">
        <title>Comparative genomics reveals a dynamic genome evolution in the ectomycorrhizal milk-cap (Lactarius) mushrooms.</title>
        <authorList>
            <consortium name="DOE Joint Genome Institute"/>
            <person name="Lebreton A."/>
            <person name="Tang N."/>
            <person name="Kuo A."/>
            <person name="LaButti K."/>
            <person name="Drula E."/>
            <person name="Barry K."/>
            <person name="Clum A."/>
            <person name="Lipzen A."/>
            <person name="Mousain D."/>
            <person name="Ng V."/>
            <person name="Wang R."/>
            <person name="Wang X."/>
            <person name="Dai Y."/>
            <person name="Henrissat B."/>
            <person name="Grigoriev I.V."/>
            <person name="Guerin-Laguette A."/>
            <person name="Yu F."/>
            <person name="Martin F.M."/>
        </authorList>
    </citation>
    <scope>NUCLEOTIDE SEQUENCE</scope>
    <source>
        <strain evidence="5">QP</strain>
    </source>
</reference>
<evidence type="ECO:0000313" key="6">
    <source>
        <dbReference type="Proteomes" id="UP001201163"/>
    </source>
</evidence>
<dbReference type="Gene3D" id="3.40.50.300">
    <property type="entry name" value="P-loop containing nucleotide triphosphate hydrolases"/>
    <property type="match status" value="1"/>
</dbReference>
<feature type="region of interest" description="Disordered" evidence="3">
    <location>
        <begin position="482"/>
        <end position="512"/>
    </location>
</feature>
<dbReference type="PANTHER" id="PTHR10763:SF26">
    <property type="entry name" value="CELL DIVISION CONTROL PROTEIN 6 HOMOLOG"/>
    <property type="match status" value="1"/>
</dbReference>
<gene>
    <name evidence="5" type="ORF">EDB92DRAFT_2052800</name>
</gene>
<feature type="region of interest" description="Disordered" evidence="3">
    <location>
        <begin position="1"/>
        <end position="33"/>
    </location>
</feature>
<dbReference type="SMART" id="SM00382">
    <property type="entry name" value="AAA"/>
    <property type="match status" value="1"/>
</dbReference>
<dbReference type="GO" id="GO:0003688">
    <property type="term" value="F:DNA replication origin binding"/>
    <property type="evidence" value="ECO:0007669"/>
    <property type="project" value="TreeGrafter"/>
</dbReference>
<accession>A0AAD4LKT4</accession>
<dbReference type="InterPro" id="IPR049945">
    <property type="entry name" value="AAA_22"/>
</dbReference>
<name>A0AAD4LKT4_9AGAM</name>
<organism evidence="5 6">
    <name type="scientific">Lactarius akahatsu</name>
    <dbReference type="NCBI Taxonomy" id="416441"/>
    <lineage>
        <taxon>Eukaryota</taxon>
        <taxon>Fungi</taxon>
        <taxon>Dikarya</taxon>
        <taxon>Basidiomycota</taxon>
        <taxon>Agaricomycotina</taxon>
        <taxon>Agaricomycetes</taxon>
        <taxon>Russulales</taxon>
        <taxon>Russulaceae</taxon>
        <taxon>Lactarius</taxon>
    </lineage>
</organism>
<dbReference type="GO" id="GO:0006270">
    <property type="term" value="P:DNA replication initiation"/>
    <property type="evidence" value="ECO:0007669"/>
    <property type="project" value="TreeGrafter"/>
</dbReference>
<comment type="similarity">
    <text evidence="1">Belongs to the CDC6/cdc18 family.</text>
</comment>
<proteinExistence type="inferred from homology"/>
<sequence>MSSSVVQRRSSRTSVLGKRTHQSQLDALPSPASIKSVSVDLLDDDDDASTIDSGPCAKRPRTSLVLTDRNGNKENIPPICVDILNESPRGLRRSNTESVTPTHSRMALRRNASTSNLGSQNTPATFMTNLGLQTPPLTPSTSVPLHIRSRALLRATCNSSAEIAGRLSEQELITNFITAFISSRPDSKATEPVLYISGSPGCGKTALVNSILATVRIELLANNINVVLVNCMALNGLEAVWERLIEELGSPRKRSGKTRNSDLVEKLFAGRTSKCILVLDEIDHVAASSQTLASLFALARNYSSILRIIGIANTHTLTSSVSSLSVDGVTGVSTLHFSPYTPEQLLSILQSRLKPLTSPESSTSEALVQRFLPLPTLTLLSRKIAAQTGDVRSLFEVLRGAIDLAVTKPPSTDNDTPPVSPAHILAALKAYAPASKVAPAISSPSAKSTTNSETVIKVRNLGLHARLTLLALLLASRRTQASLPLQSPTQGPHPRSPIKRSNSSSSPVPPVQASIETSQLHAFYGVVLTSGTFTPVSRSEFGDLAGVLETVGLVSLSASTGRNVVRTTSFSKRGAKGLANNRQDRVVALMEGVRQDELLRGLGIGAETKDICEEEVEEIWMRELARIRKEAPLQQPSTTEVGLGFDGATED</sequence>
<protein>
    <submittedName>
        <fullName evidence="5">P-loop containing nucleoside triphosphate hydrolase protein</fullName>
    </submittedName>
</protein>
<keyword evidence="2" id="KW-0235">DNA replication</keyword>
<evidence type="ECO:0000256" key="2">
    <source>
        <dbReference type="ARBA" id="ARBA00022705"/>
    </source>
</evidence>
<dbReference type="EMBL" id="JAKELL010000011">
    <property type="protein sequence ID" value="KAH8995609.1"/>
    <property type="molecule type" value="Genomic_DNA"/>
</dbReference>
<dbReference type="Gene3D" id="1.10.8.60">
    <property type="match status" value="1"/>
</dbReference>
<keyword evidence="5" id="KW-0378">Hydrolase</keyword>
<evidence type="ECO:0000256" key="1">
    <source>
        <dbReference type="ARBA" id="ARBA00006184"/>
    </source>
</evidence>
<dbReference type="Pfam" id="PF13401">
    <property type="entry name" value="AAA_22"/>
    <property type="match status" value="1"/>
</dbReference>
<feature type="compositionally biased region" description="Polar residues" evidence="3">
    <location>
        <begin position="111"/>
        <end position="121"/>
    </location>
</feature>
<feature type="domain" description="AAA+ ATPase" evidence="4">
    <location>
        <begin position="190"/>
        <end position="336"/>
    </location>
</feature>
<evidence type="ECO:0000313" key="5">
    <source>
        <dbReference type="EMBL" id="KAH8995609.1"/>
    </source>
</evidence>
<keyword evidence="6" id="KW-1185">Reference proteome</keyword>
<dbReference type="Proteomes" id="UP001201163">
    <property type="component" value="Unassembled WGS sequence"/>
</dbReference>
<dbReference type="InterPro" id="IPR050311">
    <property type="entry name" value="ORC1/CDC6"/>
</dbReference>
<comment type="caution">
    <text evidence="5">The sequence shown here is derived from an EMBL/GenBank/DDBJ whole genome shotgun (WGS) entry which is preliminary data.</text>
</comment>
<dbReference type="GO" id="GO:0033314">
    <property type="term" value="P:mitotic DNA replication checkpoint signaling"/>
    <property type="evidence" value="ECO:0007669"/>
    <property type="project" value="TreeGrafter"/>
</dbReference>
<evidence type="ECO:0000259" key="4">
    <source>
        <dbReference type="SMART" id="SM00382"/>
    </source>
</evidence>
<dbReference type="InterPro" id="IPR027417">
    <property type="entry name" value="P-loop_NTPase"/>
</dbReference>
<dbReference type="PANTHER" id="PTHR10763">
    <property type="entry name" value="CELL DIVISION CONTROL PROTEIN 6-RELATED"/>
    <property type="match status" value="1"/>
</dbReference>
<feature type="compositionally biased region" description="Low complexity" evidence="3">
    <location>
        <begin position="1"/>
        <end position="15"/>
    </location>
</feature>
<dbReference type="GO" id="GO:0016887">
    <property type="term" value="F:ATP hydrolysis activity"/>
    <property type="evidence" value="ECO:0007669"/>
    <property type="project" value="InterPro"/>
</dbReference>
<dbReference type="AlphaFoldDB" id="A0AAD4LKT4"/>
<dbReference type="InterPro" id="IPR003593">
    <property type="entry name" value="AAA+_ATPase"/>
</dbReference>
<dbReference type="SUPFAM" id="SSF52540">
    <property type="entry name" value="P-loop containing nucleoside triphosphate hydrolases"/>
    <property type="match status" value="1"/>
</dbReference>
<dbReference type="CDD" id="cd00009">
    <property type="entry name" value="AAA"/>
    <property type="match status" value="1"/>
</dbReference>
<evidence type="ECO:0000256" key="3">
    <source>
        <dbReference type="SAM" id="MobiDB-lite"/>
    </source>
</evidence>